<feature type="compositionally biased region" description="Low complexity" evidence="2">
    <location>
        <begin position="492"/>
        <end position="504"/>
    </location>
</feature>
<dbReference type="Pfam" id="PF24681">
    <property type="entry name" value="Kelch_KLHDC2_KLHL20_DRC7"/>
    <property type="match status" value="1"/>
</dbReference>
<dbReference type="InterPro" id="IPR015915">
    <property type="entry name" value="Kelch-typ_b-propeller"/>
</dbReference>
<feature type="coiled-coil region" evidence="1">
    <location>
        <begin position="1064"/>
        <end position="1091"/>
    </location>
</feature>
<dbReference type="EMBL" id="ALIE01000099">
    <property type="protein sequence ID" value="EJS43389.1"/>
    <property type="molecule type" value="Genomic_DNA"/>
</dbReference>
<feature type="coiled-coil region" evidence="1">
    <location>
        <begin position="840"/>
        <end position="929"/>
    </location>
</feature>
<dbReference type="GO" id="GO:0051285">
    <property type="term" value="C:cell cortex of cell tip"/>
    <property type="evidence" value="ECO:0007669"/>
    <property type="project" value="TreeGrafter"/>
</dbReference>
<gene>
    <name evidence="3" type="ORF">SU7_1520</name>
</gene>
<feature type="compositionally biased region" description="Polar residues" evidence="2">
    <location>
        <begin position="78"/>
        <end position="102"/>
    </location>
</feature>
<dbReference type="PANTHER" id="PTHR23244:SF456">
    <property type="entry name" value="MULTIPLE EPIDERMAL GROWTH FACTOR-LIKE DOMAINS PROTEIN 8"/>
    <property type="match status" value="1"/>
</dbReference>
<dbReference type="GO" id="GO:0061245">
    <property type="term" value="P:establishment or maintenance of bipolar cell polarity"/>
    <property type="evidence" value="ECO:0007669"/>
    <property type="project" value="TreeGrafter"/>
</dbReference>
<evidence type="ECO:0000313" key="4">
    <source>
        <dbReference type="Proteomes" id="UP000006968"/>
    </source>
</evidence>
<dbReference type="AlphaFoldDB" id="J8Q706"/>
<protein>
    <submittedName>
        <fullName evidence="3">Kel1p</fullName>
    </submittedName>
</protein>
<keyword evidence="1" id="KW-0175">Coiled coil</keyword>
<evidence type="ECO:0000313" key="3">
    <source>
        <dbReference type="EMBL" id="EJS43389.1"/>
    </source>
</evidence>
<dbReference type="Gene3D" id="2.120.10.80">
    <property type="entry name" value="Kelch-type beta propeller"/>
    <property type="match status" value="2"/>
</dbReference>
<dbReference type="Proteomes" id="UP000006968">
    <property type="component" value="Chromosome VIII"/>
</dbReference>
<feature type="coiled-coil region" evidence="1">
    <location>
        <begin position="1128"/>
        <end position="1162"/>
    </location>
</feature>
<keyword evidence="4" id="KW-1185">Reference proteome</keyword>
<feature type="compositionally biased region" description="Polar residues" evidence="2">
    <location>
        <begin position="50"/>
        <end position="68"/>
    </location>
</feature>
<feature type="compositionally biased region" description="Polar residues" evidence="2">
    <location>
        <begin position="554"/>
        <end position="569"/>
    </location>
</feature>
<feature type="compositionally biased region" description="Polar residues" evidence="2">
    <location>
        <begin position="473"/>
        <end position="491"/>
    </location>
</feature>
<dbReference type="FunFam" id="2.120.10.80:FF:000124">
    <property type="entry name" value="Kel1p"/>
    <property type="match status" value="1"/>
</dbReference>
<feature type="coiled-coil region" evidence="1">
    <location>
        <begin position="994"/>
        <end position="1035"/>
    </location>
</feature>
<comment type="caution">
    <text evidence="3">The sequence shown here is derived from an EMBL/GenBank/DDBJ whole genome shotgun (WGS) entry which is preliminary data.</text>
</comment>
<feature type="compositionally biased region" description="Polar residues" evidence="2">
    <location>
        <begin position="20"/>
        <end position="37"/>
    </location>
</feature>
<feature type="region of interest" description="Disordered" evidence="2">
    <location>
        <begin position="1"/>
        <end position="109"/>
    </location>
</feature>
<evidence type="ECO:0000256" key="1">
    <source>
        <dbReference type="SAM" id="Coils"/>
    </source>
</evidence>
<dbReference type="OrthoDB" id="45365at2759"/>
<accession>J8Q706</accession>
<dbReference type="PANTHER" id="PTHR23244">
    <property type="entry name" value="KELCH REPEAT DOMAIN"/>
    <property type="match status" value="1"/>
</dbReference>
<dbReference type="SUPFAM" id="SSF117281">
    <property type="entry name" value="Kelch motif"/>
    <property type="match status" value="1"/>
</dbReference>
<proteinExistence type="predicted"/>
<reference evidence="3 4" key="1">
    <citation type="journal article" date="2013" name="BMC Genomics">
        <title>High quality de novo sequencing and assembly of the Saccharomyces arboricolus genome.</title>
        <authorList>
            <person name="Liti G."/>
            <person name="Nguyen Ba A.N."/>
            <person name="Blythe M."/>
            <person name="Mueller C.A."/>
            <person name="Bergstroem A."/>
            <person name="Cubillos F.A."/>
            <person name="Dafhnis-Calas F."/>
            <person name="Khoshraftar S."/>
            <person name="Malla S."/>
            <person name="Mehta N."/>
            <person name="Siow C.C."/>
            <person name="Warringer J."/>
            <person name="Moses A.M."/>
            <person name="Louis E.J."/>
            <person name="Nieduszynski C.A."/>
        </authorList>
    </citation>
    <scope>NUCLEOTIDE SEQUENCE [LARGE SCALE GENOMIC DNA]</scope>
    <source>
        <strain evidence="4">H-6 / AS 2.3317 / CBS 10644</strain>
    </source>
</reference>
<organism evidence="3 4">
    <name type="scientific">Saccharomyces arboricola (strain H-6 / AS 2.3317 / CBS 10644)</name>
    <name type="common">Yeast</name>
    <dbReference type="NCBI Taxonomy" id="1160507"/>
    <lineage>
        <taxon>Eukaryota</taxon>
        <taxon>Fungi</taxon>
        <taxon>Dikarya</taxon>
        <taxon>Ascomycota</taxon>
        <taxon>Saccharomycotina</taxon>
        <taxon>Saccharomycetes</taxon>
        <taxon>Saccharomycetales</taxon>
        <taxon>Saccharomycetaceae</taxon>
        <taxon>Saccharomyces</taxon>
    </lineage>
</organism>
<name>J8Q706_SACAR</name>
<feature type="region of interest" description="Disordered" evidence="2">
    <location>
        <begin position="472"/>
        <end position="537"/>
    </location>
</feature>
<sequence>MAGFSFAKKFTHKKHGKTLSDASISDQSREASLSTPPNEKFFTKQETPQKGRQFSQGYHPNANKTSSPPAFARKQQVESRIQPSAVPPQQRNVSGPSTTLHKQPSKQREYTVWNRIKLQNSPFPRYRHVASAYVTDKNQIYVIGGLHDQSVYGDTWVLTALDNATNFSTTTIDISEATPPPRVGHAAILCGNAFVVFGGDTHKVNKEGLMDDDIYLLNINSYKWTVPTPIGPRPLGRYGHKISIIATTQMKTKLYVFGGQFDDTYFNDLAVYDLSSFRRPDSHWEFLKPKTFTPPPITNFTMISYDSKLWVFGGDTLQGLVNDVFMYDPAKNDWFVIDTKGEKPPPVQEHATVVYNDLMCVVGGKDEHDAYLNSVYFLNLKSHKWFKLPVLTAGIPQGRSGHSLTLLKNDKILIMGGDKFDYARVEEFDLHTSDSDMQRGTIVYTLDLARIKDLCPGIMDIPNETTVKRNDSLDLTTPVTPTSHQSKSMNMSSFIAPPASAPSPGTKSFSDTGYAGEDTHNREMATDSQSQDPPVNSEYHLITEPNILTPYVPTENSQTPIMKTTSNKPFDTPIIEKDTGVAEIINSTNEHQRIPSSNYGNTVTPSEQIKNNSSPVVETLLSNELQTPQNGNADETELHAAADEKTDFPIASIQQMNGNKFRAPVAGKIEDEGSVADDDDEIGVAQMASSPSKDQFKIKNYNESSELSQKNVEVDKLSEPVDIAIKKNDIAHHDNSDHDIEIGEEKDVAPIMEASPVMKSEKSSIPTEVTNISENKEVASEVVDKALFEKLRSELQTLNEMTHEKALEAGAHIKELETELWQLKSQNGAGTIKDIDELDSVRLQSKCEILEADNHSLEDRVNELENLINSKFLDMENLNEIIQFQSERIKTLELEPNYREKLEELQMEYENLSRENEWLKNENKQHNEGIIKQVSNYSLQLSSLISHWKENKTNTSFAASSSSLLSVSSNQEECGEKSTNDPYGDQSRHHRVVINKLTNRLDDLLEKSQELTISKEKLSSEYHALKMEHSSLSQDVLVKENEIKKIQSDYKESINSMDSASKALVVSQRELEKYKSLNKKLIDELDELKFKNNVNTKDLGNGFKAPNENSNDIHNNNTIRENQFNIKINDLKAELFITNQERDTLKNEALELKKRLLNLENNTNQTNGDDDNNLL</sequence>
<dbReference type="HOGENOM" id="CLU_005472_0_0_1"/>
<feature type="region of interest" description="Disordered" evidence="2">
    <location>
        <begin position="550"/>
        <end position="573"/>
    </location>
</feature>
<evidence type="ECO:0000256" key="2">
    <source>
        <dbReference type="SAM" id="MobiDB-lite"/>
    </source>
</evidence>